<comment type="caution">
    <text evidence="1">The sequence shown here is derived from an EMBL/GenBank/DDBJ whole genome shotgun (WGS) entry which is preliminary data.</text>
</comment>
<accession>X0Z970</accession>
<gene>
    <name evidence="1" type="ORF">S01H1_78336</name>
</gene>
<name>X0Z970_9ZZZZ</name>
<reference evidence="1" key="1">
    <citation type="journal article" date="2014" name="Front. Microbiol.">
        <title>High frequency of phylogenetically diverse reductive dehalogenase-homologous genes in deep subseafloor sedimentary metagenomes.</title>
        <authorList>
            <person name="Kawai M."/>
            <person name="Futagami T."/>
            <person name="Toyoda A."/>
            <person name="Takaki Y."/>
            <person name="Nishi S."/>
            <person name="Hori S."/>
            <person name="Arai W."/>
            <person name="Tsubouchi T."/>
            <person name="Morono Y."/>
            <person name="Uchiyama I."/>
            <person name="Ito T."/>
            <person name="Fujiyama A."/>
            <person name="Inagaki F."/>
            <person name="Takami H."/>
        </authorList>
    </citation>
    <scope>NUCLEOTIDE SEQUENCE</scope>
    <source>
        <strain evidence="1">Expedition CK06-06</strain>
    </source>
</reference>
<evidence type="ECO:0000313" key="1">
    <source>
        <dbReference type="EMBL" id="GAG45011.1"/>
    </source>
</evidence>
<sequence length="67" mass="7846">MSRMCVDWLCPHREPKQLIKVFSREDIRFDCDITDISEKSMNCEAKCSYGEMLEADITETKLIKKGE</sequence>
<dbReference type="EMBL" id="BARS01052717">
    <property type="protein sequence ID" value="GAG45011.1"/>
    <property type="molecule type" value="Genomic_DNA"/>
</dbReference>
<dbReference type="AlphaFoldDB" id="X0Z970"/>
<proteinExistence type="predicted"/>
<protein>
    <submittedName>
        <fullName evidence="1">Uncharacterized protein</fullName>
    </submittedName>
</protein>
<organism evidence="1">
    <name type="scientific">marine sediment metagenome</name>
    <dbReference type="NCBI Taxonomy" id="412755"/>
    <lineage>
        <taxon>unclassified sequences</taxon>
        <taxon>metagenomes</taxon>
        <taxon>ecological metagenomes</taxon>
    </lineage>
</organism>